<proteinExistence type="inferred from homology"/>
<dbReference type="PANTHER" id="PTHR30193:SF1">
    <property type="entry name" value="ABC TRANSPORTER PERMEASE PROTEIN YESP-RELATED"/>
    <property type="match status" value="1"/>
</dbReference>
<feature type="transmembrane region" description="Helical" evidence="7">
    <location>
        <begin position="80"/>
        <end position="101"/>
    </location>
</feature>
<comment type="subcellular location">
    <subcellularLocation>
        <location evidence="1 7">Cell membrane</location>
        <topology evidence="1 7">Multi-pass membrane protein</topology>
    </subcellularLocation>
</comment>
<dbReference type="CDD" id="cd06261">
    <property type="entry name" value="TM_PBP2"/>
    <property type="match status" value="1"/>
</dbReference>
<evidence type="ECO:0000259" key="8">
    <source>
        <dbReference type="PROSITE" id="PS50928"/>
    </source>
</evidence>
<protein>
    <submittedName>
        <fullName evidence="9">Sugar ABC transporter permease</fullName>
    </submittedName>
</protein>
<keyword evidence="10" id="KW-1185">Reference proteome</keyword>
<keyword evidence="5 7" id="KW-1133">Transmembrane helix</keyword>
<keyword evidence="3" id="KW-1003">Cell membrane</keyword>
<keyword evidence="2 7" id="KW-0813">Transport</keyword>
<evidence type="ECO:0000256" key="5">
    <source>
        <dbReference type="ARBA" id="ARBA00022989"/>
    </source>
</evidence>
<evidence type="ECO:0000256" key="3">
    <source>
        <dbReference type="ARBA" id="ARBA00022475"/>
    </source>
</evidence>
<dbReference type="AlphaFoldDB" id="A0A942UU90"/>
<dbReference type="Pfam" id="PF00528">
    <property type="entry name" value="BPD_transp_1"/>
    <property type="match status" value="1"/>
</dbReference>
<dbReference type="PANTHER" id="PTHR30193">
    <property type="entry name" value="ABC TRANSPORTER PERMEASE PROTEIN"/>
    <property type="match status" value="1"/>
</dbReference>
<evidence type="ECO:0000256" key="1">
    <source>
        <dbReference type="ARBA" id="ARBA00004651"/>
    </source>
</evidence>
<comment type="caution">
    <text evidence="9">The sequence shown here is derived from an EMBL/GenBank/DDBJ whole genome shotgun (WGS) entry which is preliminary data.</text>
</comment>
<feature type="domain" description="ABC transmembrane type-1" evidence="8">
    <location>
        <begin position="76"/>
        <end position="288"/>
    </location>
</feature>
<feature type="transmembrane region" description="Helical" evidence="7">
    <location>
        <begin position="213"/>
        <end position="236"/>
    </location>
</feature>
<evidence type="ECO:0000313" key="9">
    <source>
        <dbReference type="EMBL" id="MBS4223014.1"/>
    </source>
</evidence>
<comment type="similarity">
    <text evidence="7">Belongs to the binding-protein-dependent transport system permease family.</text>
</comment>
<evidence type="ECO:0000256" key="6">
    <source>
        <dbReference type="ARBA" id="ARBA00023136"/>
    </source>
</evidence>
<dbReference type="Gene3D" id="1.10.3720.10">
    <property type="entry name" value="MetI-like"/>
    <property type="match status" value="1"/>
</dbReference>
<feature type="transmembrane region" description="Helical" evidence="7">
    <location>
        <begin position="272"/>
        <end position="291"/>
    </location>
</feature>
<dbReference type="EMBL" id="JAGYPN010000002">
    <property type="protein sequence ID" value="MBS4223014.1"/>
    <property type="molecule type" value="Genomic_DNA"/>
</dbReference>
<dbReference type="Proteomes" id="UP000676456">
    <property type="component" value="Unassembled WGS sequence"/>
</dbReference>
<organism evidence="9 10">
    <name type="scientific">Lederbergia citrea</name>
    <dbReference type="NCBI Taxonomy" id="2833581"/>
    <lineage>
        <taxon>Bacteria</taxon>
        <taxon>Bacillati</taxon>
        <taxon>Bacillota</taxon>
        <taxon>Bacilli</taxon>
        <taxon>Bacillales</taxon>
        <taxon>Bacillaceae</taxon>
        <taxon>Lederbergia</taxon>
    </lineage>
</organism>
<dbReference type="InterPro" id="IPR035906">
    <property type="entry name" value="MetI-like_sf"/>
</dbReference>
<evidence type="ECO:0000313" key="10">
    <source>
        <dbReference type="Proteomes" id="UP000676456"/>
    </source>
</evidence>
<dbReference type="GO" id="GO:0055085">
    <property type="term" value="P:transmembrane transport"/>
    <property type="evidence" value="ECO:0007669"/>
    <property type="project" value="InterPro"/>
</dbReference>
<keyword evidence="4 7" id="KW-0812">Transmembrane</keyword>
<keyword evidence="6 7" id="KW-0472">Membrane</keyword>
<dbReference type="PROSITE" id="PS50928">
    <property type="entry name" value="ABC_TM1"/>
    <property type="match status" value="1"/>
</dbReference>
<feature type="transmembrane region" description="Helical" evidence="7">
    <location>
        <begin position="113"/>
        <end position="133"/>
    </location>
</feature>
<evidence type="ECO:0000256" key="4">
    <source>
        <dbReference type="ARBA" id="ARBA00022692"/>
    </source>
</evidence>
<reference evidence="9 10" key="1">
    <citation type="submission" date="2021-05" db="EMBL/GenBank/DDBJ databases">
        <title>Novel Bacillus species.</title>
        <authorList>
            <person name="Liu G."/>
        </authorList>
    </citation>
    <scope>NUCLEOTIDE SEQUENCE [LARGE SCALE GENOMIC DNA]</scope>
    <source>
        <strain evidence="9 10">FJAT-49682</strain>
    </source>
</reference>
<accession>A0A942UU90</accession>
<sequence length="303" mass="34363">MVGNKRKRSSEKIKEERAFWIFISPWVIGFVFFVGGPIIASLFLSFTEYNVIEPPSFTGMKNFSTLFNDKLFYKSLTVTAYYVVLNVPFTIIAGLAFAVMLNQKVKGQAFFRTMYYAPSVISGVSVAFLWSWLLNPDFGIVNGFLNDFFGIDGPGWFTDSKTVIPSMVLMQLTGIGGTMVIFLASLQSLPTELYEAAEIDGASRWKQFIKITVPIISPVILFNSIMSIIASFQIFTQAYIITKGGPDWMSYFYVLYLFDTAFGQFRMGYASAQAWILFIIIFSFTMLSLWASRKLVHYEYDGK</sequence>
<evidence type="ECO:0000256" key="7">
    <source>
        <dbReference type="RuleBase" id="RU363032"/>
    </source>
</evidence>
<evidence type="ECO:0000256" key="2">
    <source>
        <dbReference type="ARBA" id="ARBA00022448"/>
    </source>
</evidence>
<feature type="transmembrane region" description="Helical" evidence="7">
    <location>
        <begin position="163"/>
        <end position="184"/>
    </location>
</feature>
<feature type="transmembrane region" description="Helical" evidence="7">
    <location>
        <begin position="20"/>
        <end position="46"/>
    </location>
</feature>
<gene>
    <name evidence="9" type="ORF">KHA91_09695</name>
</gene>
<dbReference type="GO" id="GO:0005886">
    <property type="term" value="C:plasma membrane"/>
    <property type="evidence" value="ECO:0007669"/>
    <property type="project" value="UniProtKB-SubCell"/>
</dbReference>
<dbReference type="SUPFAM" id="SSF161098">
    <property type="entry name" value="MetI-like"/>
    <property type="match status" value="1"/>
</dbReference>
<dbReference type="InterPro" id="IPR000515">
    <property type="entry name" value="MetI-like"/>
</dbReference>
<dbReference type="InterPro" id="IPR051393">
    <property type="entry name" value="ABC_transporter_permease"/>
</dbReference>
<name>A0A942UU90_9BACI</name>